<dbReference type="PANTHER" id="PTHR23505">
    <property type="entry name" value="SPINSTER"/>
    <property type="match status" value="1"/>
</dbReference>
<comment type="subcellular location">
    <subcellularLocation>
        <location evidence="1">Cell membrane</location>
        <topology evidence="1">Multi-pass membrane protein</topology>
    </subcellularLocation>
</comment>
<evidence type="ECO:0000256" key="1">
    <source>
        <dbReference type="ARBA" id="ARBA00004651"/>
    </source>
</evidence>
<evidence type="ECO:0000256" key="3">
    <source>
        <dbReference type="ARBA" id="ARBA00022692"/>
    </source>
</evidence>
<keyword evidence="5 6" id="KW-0472">Membrane</keyword>
<keyword evidence="3 6" id="KW-0812">Transmembrane</keyword>
<evidence type="ECO:0000259" key="7">
    <source>
        <dbReference type="PROSITE" id="PS50850"/>
    </source>
</evidence>
<feature type="transmembrane region" description="Helical" evidence="6">
    <location>
        <begin position="318"/>
        <end position="342"/>
    </location>
</feature>
<dbReference type="Proteomes" id="UP001501570">
    <property type="component" value="Unassembled WGS sequence"/>
</dbReference>
<feature type="transmembrane region" description="Helical" evidence="6">
    <location>
        <begin position="354"/>
        <end position="373"/>
    </location>
</feature>
<feature type="transmembrane region" description="Helical" evidence="6">
    <location>
        <begin position="289"/>
        <end position="312"/>
    </location>
</feature>
<evidence type="ECO:0000256" key="5">
    <source>
        <dbReference type="ARBA" id="ARBA00023136"/>
    </source>
</evidence>
<evidence type="ECO:0000256" key="6">
    <source>
        <dbReference type="SAM" id="Phobius"/>
    </source>
</evidence>
<feature type="transmembrane region" description="Helical" evidence="6">
    <location>
        <begin position="184"/>
        <end position="203"/>
    </location>
</feature>
<dbReference type="PROSITE" id="PS50850">
    <property type="entry name" value="MFS"/>
    <property type="match status" value="1"/>
</dbReference>
<feature type="transmembrane region" description="Helical" evidence="6">
    <location>
        <begin position="156"/>
        <end position="178"/>
    </location>
</feature>
<evidence type="ECO:0000256" key="4">
    <source>
        <dbReference type="ARBA" id="ARBA00022989"/>
    </source>
</evidence>
<dbReference type="PANTHER" id="PTHR23505:SF79">
    <property type="entry name" value="PROTEIN SPINSTER"/>
    <property type="match status" value="1"/>
</dbReference>
<proteinExistence type="predicted"/>
<keyword evidence="4 6" id="KW-1133">Transmembrane helix</keyword>
<accession>A0ABP9SJT4</accession>
<keyword evidence="2" id="KW-0813">Transport</keyword>
<evidence type="ECO:0000313" key="9">
    <source>
        <dbReference type="Proteomes" id="UP001501570"/>
    </source>
</evidence>
<dbReference type="SUPFAM" id="SSF103473">
    <property type="entry name" value="MFS general substrate transporter"/>
    <property type="match status" value="1"/>
</dbReference>
<feature type="transmembrane region" description="Helical" evidence="6">
    <location>
        <begin position="457"/>
        <end position="475"/>
    </location>
</feature>
<reference evidence="9" key="1">
    <citation type="journal article" date="2019" name="Int. J. Syst. Evol. Microbiol.">
        <title>The Global Catalogue of Microorganisms (GCM) 10K type strain sequencing project: providing services to taxonomists for standard genome sequencing and annotation.</title>
        <authorList>
            <consortium name="The Broad Institute Genomics Platform"/>
            <consortium name="The Broad Institute Genome Sequencing Center for Infectious Disease"/>
            <person name="Wu L."/>
            <person name="Ma J."/>
        </authorList>
    </citation>
    <scope>NUCLEOTIDE SEQUENCE [LARGE SCALE GENOMIC DNA]</scope>
    <source>
        <strain evidence="9">JCM 18304</strain>
    </source>
</reference>
<keyword evidence="9" id="KW-1185">Reference proteome</keyword>
<dbReference type="InterPro" id="IPR011701">
    <property type="entry name" value="MFS"/>
</dbReference>
<feature type="transmembrane region" description="Helical" evidence="6">
    <location>
        <begin position="127"/>
        <end position="144"/>
    </location>
</feature>
<dbReference type="InterPro" id="IPR044770">
    <property type="entry name" value="MFS_spinster-like"/>
</dbReference>
<comment type="caution">
    <text evidence="8">The sequence shown here is derived from an EMBL/GenBank/DDBJ whole genome shotgun (WGS) entry which is preliminary data.</text>
</comment>
<feature type="domain" description="Major facilitator superfamily (MFS) profile" evidence="7">
    <location>
        <begin position="32"/>
        <end position="480"/>
    </location>
</feature>
<dbReference type="Gene3D" id="1.20.1250.20">
    <property type="entry name" value="MFS general substrate transporter like domains"/>
    <property type="match status" value="1"/>
</dbReference>
<dbReference type="Pfam" id="PF07690">
    <property type="entry name" value="MFS_1"/>
    <property type="match status" value="1"/>
</dbReference>
<evidence type="ECO:0000256" key="2">
    <source>
        <dbReference type="ARBA" id="ARBA00022448"/>
    </source>
</evidence>
<protein>
    <recommendedName>
        <fullName evidence="7">Major facilitator superfamily (MFS) profile domain-containing protein</fullName>
    </recommendedName>
</protein>
<organism evidence="8 9">
    <name type="scientific">Rugosimonospora acidiphila</name>
    <dbReference type="NCBI Taxonomy" id="556531"/>
    <lineage>
        <taxon>Bacteria</taxon>
        <taxon>Bacillati</taxon>
        <taxon>Actinomycetota</taxon>
        <taxon>Actinomycetes</taxon>
        <taxon>Micromonosporales</taxon>
        <taxon>Micromonosporaceae</taxon>
        <taxon>Rugosimonospora</taxon>
    </lineage>
</organism>
<evidence type="ECO:0000313" key="8">
    <source>
        <dbReference type="EMBL" id="GAA5196281.1"/>
    </source>
</evidence>
<dbReference type="InterPro" id="IPR036259">
    <property type="entry name" value="MFS_trans_sf"/>
</dbReference>
<feature type="transmembrane region" description="Helical" evidence="6">
    <location>
        <begin position="98"/>
        <end position="121"/>
    </location>
</feature>
<dbReference type="InterPro" id="IPR020846">
    <property type="entry name" value="MFS_dom"/>
</dbReference>
<gene>
    <name evidence="8" type="ORF">GCM10023322_64830</name>
</gene>
<feature type="transmembrane region" description="Helical" evidence="6">
    <location>
        <begin position="71"/>
        <end position="91"/>
    </location>
</feature>
<dbReference type="EMBL" id="BAABJQ010000026">
    <property type="protein sequence ID" value="GAA5196281.1"/>
    <property type="molecule type" value="Genomic_DNA"/>
</dbReference>
<name>A0ABP9SJT4_9ACTN</name>
<sequence length="491" mass="49790">MGRRGDGGGRPVTRRLADRLTALLGGPARARAVLLLAGVLALNSADAGTIGAVANQLEHDLRINHGELGLLSGVSAAVGAISCLPVGVLADRTNRVRVLVATVVVWSGSMLGAGLATSYLWLLLSQVALGAALAAAGPVVASLVGDLFPPSQRGRAYGVILSGELIGAGIGLLVGGNVAEALSWRYAFLLLGVGSLGLAVALARGLPEPQRGGASWIPYGAPLIPLADNDQDPAGGGASGSVPADGSVAALIDRAGVSPVESRTLREPARELSLWRSVGYLLSIPTNRVLIFASALGYFFFAGLRTFAVIFVERQFHISQTVLSGLVPIVGVGAIAGVVLGGRLADAALRRGAISARVVAPAFGFGAASVLFAPGLVSATLWVALPLFTVAAAALASANPPLDAARLDIVPGGLWGRAESVRTVLRLSAEAAAPPAFGFIADALGGGTNRATGLRDAFLIMLIPLLVNGVLVLVTRHTYPEDVATAARCEG</sequence>